<dbReference type="Proteomes" id="UP000193834">
    <property type="component" value="Unassembled WGS sequence"/>
</dbReference>
<keyword evidence="1" id="KW-1133">Transmembrane helix</keyword>
<keyword evidence="1" id="KW-0472">Membrane</keyword>
<dbReference type="EMBL" id="FXAZ01000009">
    <property type="protein sequence ID" value="SMG58194.1"/>
    <property type="molecule type" value="Genomic_DNA"/>
</dbReference>
<evidence type="ECO:0000256" key="1">
    <source>
        <dbReference type="SAM" id="Phobius"/>
    </source>
</evidence>
<feature type="transmembrane region" description="Helical" evidence="1">
    <location>
        <begin position="290"/>
        <end position="308"/>
    </location>
</feature>
<gene>
    <name evidence="2" type="ORF">SAMN06295960_4642</name>
</gene>
<dbReference type="OrthoDB" id="90760at2"/>
<sequence>MQRQVKQASNTISSFADNANKRFLSITKTVSTFTATTIAAVTGLAVKSGFSEAMDLEGFRLQLETATKDAKKAAEIMSYSIDLANKTPFEGGELVQGAAKLEAMGMSAKKWLPQIGDMAAATNKPFDQAIEAIIDAQAGELERLKEFGITKAKITEKANEMFRNQEVVNNKGQIVDQEKFNQAMVQIMNDRFTGGMEKQSTTLKGIWSTVTGVTKSALSNIVGITSDGSIRQGSLYEMLKDKIKSVASTLERWQSDGTLQKIADEVTNKVSAAIEFLSNSVKWLKDNMDWLAPVAAGLLSTFIAFNVISKVAGFVKTLTGVIKGITAAQGAWNVVMAMNPIGLIATAIGLLVTAGILLWKNWDTVKAKATQLWQYLTNVFNNIKSSVTQVWTNLSNWLSSFPFGQAILGIVENIRNSVEQIFNGIITFVKGVFSGNWSQAWTGIVESFKGTFNLIKTYAKAPINFIVGLINGLIDKINGISVEIPDWVPSVGGETFGFSIPKIPEFKTGTSYFKGGLARTDEAGGEIKALPNGTKIIPHDLSKRMLGGQGGVNVYVTVQGNVIGNEQYADQMGDYIARKIMLALGNK</sequence>
<keyword evidence="1" id="KW-0812">Transmembrane</keyword>
<evidence type="ECO:0008006" key="4">
    <source>
        <dbReference type="Google" id="ProtNLM"/>
    </source>
</evidence>
<evidence type="ECO:0000313" key="3">
    <source>
        <dbReference type="Proteomes" id="UP000193834"/>
    </source>
</evidence>
<dbReference type="AlphaFoldDB" id="A0A1X7LXF8"/>
<keyword evidence="3" id="KW-1185">Reference proteome</keyword>
<dbReference type="STRING" id="1852522.SAMN06295960_4642"/>
<reference evidence="2 3" key="1">
    <citation type="submission" date="2017-04" db="EMBL/GenBank/DDBJ databases">
        <authorList>
            <person name="Afonso C.L."/>
            <person name="Miller P.J."/>
            <person name="Scott M.A."/>
            <person name="Spackman E."/>
            <person name="Goraichik I."/>
            <person name="Dimitrov K.M."/>
            <person name="Suarez D.L."/>
            <person name="Swayne D.E."/>
        </authorList>
    </citation>
    <scope>NUCLEOTIDE SEQUENCE [LARGE SCALE GENOMIC DNA]</scope>
    <source>
        <strain evidence="2 3">11</strain>
    </source>
</reference>
<dbReference type="RefSeq" id="WP_085498516.1">
    <property type="nucleotide sequence ID" value="NZ_FXAZ01000009.1"/>
</dbReference>
<name>A0A1X7LXF8_9BACL</name>
<proteinExistence type="predicted"/>
<organism evidence="2 3">
    <name type="scientific">Paenibacillus aquistagni</name>
    <dbReference type="NCBI Taxonomy" id="1852522"/>
    <lineage>
        <taxon>Bacteria</taxon>
        <taxon>Bacillati</taxon>
        <taxon>Bacillota</taxon>
        <taxon>Bacilli</taxon>
        <taxon>Bacillales</taxon>
        <taxon>Paenibacillaceae</taxon>
        <taxon>Paenibacillus</taxon>
    </lineage>
</organism>
<protein>
    <recommendedName>
        <fullName evidence="4">Phage-related protein</fullName>
    </recommendedName>
</protein>
<accession>A0A1X7LXF8</accession>
<feature type="transmembrane region" description="Helical" evidence="1">
    <location>
        <begin position="341"/>
        <end position="359"/>
    </location>
</feature>
<evidence type="ECO:0000313" key="2">
    <source>
        <dbReference type="EMBL" id="SMG58194.1"/>
    </source>
</evidence>